<comment type="caution">
    <text evidence="1">The sequence shown here is derived from an EMBL/GenBank/DDBJ whole genome shotgun (WGS) entry which is preliminary data.</text>
</comment>
<dbReference type="Proteomes" id="UP000545490">
    <property type="component" value="Unassembled WGS sequence"/>
</dbReference>
<dbReference type="AlphaFoldDB" id="A0A7W6B557"/>
<proteinExistence type="predicted"/>
<protein>
    <submittedName>
        <fullName evidence="1">Uncharacterized protein</fullName>
    </submittedName>
</protein>
<organism evidence="1 2">
    <name type="scientific">Rhizobium fabae</name>
    <dbReference type="NCBI Taxonomy" id="573179"/>
    <lineage>
        <taxon>Bacteria</taxon>
        <taxon>Pseudomonadati</taxon>
        <taxon>Pseudomonadota</taxon>
        <taxon>Alphaproteobacteria</taxon>
        <taxon>Hyphomicrobiales</taxon>
        <taxon>Rhizobiaceae</taxon>
        <taxon>Rhizobium/Agrobacterium group</taxon>
        <taxon>Rhizobium</taxon>
    </lineage>
</organism>
<reference evidence="1 2" key="1">
    <citation type="submission" date="2020-08" db="EMBL/GenBank/DDBJ databases">
        <title>Genomic Encyclopedia of Type Strains, Phase IV (KMG-IV): sequencing the most valuable type-strain genomes for metagenomic binning, comparative biology and taxonomic classification.</title>
        <authorList>
            <person name="Goeker M."/>
        </authorList>
    </citation>
    <scope>NUCLEOTIDE SEQUENCE [LARGE SCALE GENOMIC DNA]</scope>
    <source>
        <strain evidence="1 2">DSM 19331</strain>
    </source>
</reference>
<accession>A0A7W6B557</accession>
<name>A0A7W6B557_9HYPH</name>
<dbReference type="RefSeq" id="WP_126827663.1">
    <property type="nucleotide sequence ID" value="NZ_JACIDG010000007.1"/>
</dbReference>
<sequence length="98" mass="10986">MGNSKIVPPAPNEINDAFSYIKQNAPKLIDNYKIAALELSKAPKDYSLSDEERAASIIVPDDFINLRNFVNDAYKGRSSVYLLFLYMGIRKIIISSEA</sequence>
<evidence type="ECO:0000313" key="1">
    <source>
        <dbReference type="EMBL" id="MBB3915803.1"/>
    </source>
</evidence>
<dbReference type="EMBL" id="JACIDG010000007">
    <property type="protein sequence ID" value="MBB3915803.1"/>
    <property type="molecule type" value="Genomic_DNA"/>
</dbReference>
<gene>
    <name evidence="1" type="ORF">GGQ65_003099</name>
</gene>
<evidence type="ECO:0000313" key="2">
    <source>
        <dbReference type="Proteomes" id="UP000545490"/>
    </source>
</evidence>